<evidence type="ECO:0000313" key="15">
    <source>
        <dbReference type="Proteomes" id="UP000186341"/>
    </source>
</evidence>
<dbReference type="GO" id="GO:0008658">
    <property type="term" value="F:penicillin binding"/>
    <property type="evidence" value="ECO:0007669"/>
    <property type="project" value="InterPro"/>
</dbReference>
<feature type="transmembrane region" description="Helical" evidence="11">
    <location>
        <begin position="21"/>
        <end position="45"/>
    </location>
</feature>
<keyword evidence="10" id="KW-0961">Cell wall biogenesis/degradation</keyword>
<name>A0A1U7NER1_9FIRM</name>
<dbReference type="Proteomes" id="UP000186341">
    <property type="component" value="Unassembled WGS sequence"/>
</dbReference>
<evidence type="ECO:0000256" key="2">
    <source>
        <dbReference type="ARBA" id="ARBA00004236"/>
    </source>
</evidence>
<dbReference type="InterPro" id="IPR005311">
    <property type="entry name" value="PBP_dimer"/>
</dbReference>
<dbReference type="GO" id="GO:0071555">
    <property type="term" value="P:cell wall organization"/>
    <property type="evidence" value="ECO:0007669"/>
    <property type="project" value="UniProtKB-KW"/>
</dbReference>
<dbReference type="GO" id="GO:0009252">
    <property type="term" value="P:peptidoglycan biosynthetic process"/>
    <property type="evidence" value="ECO:0007669"/>
    <property type="project" value="UniProtKB-KW"/>
</dbReference>
<dbReference type="GO" id="GO:0051301">
    <property type="term" value="P:cell division"/>
    <property type="evidence" value="ECO:0007669"/>
    <property type="project" value="UniProtKB-KW"/>
</dbReference>
<evidence type="ECO:0000256" key="10">
    <source>
        <dbReference type="ARBA" id="ARBA00023316"/>
    </source>
</evidence>
<dbReference type="EMBL" id="MPJW01000172">
    <property type="protein sequence ID" value="OLU38282.1"/>
    <property type="molecule type" value="Genomic_DNA"/>
</dbReference>
<evidence type="ECO:0000259" key="12">
    <source>
        <dbReference type="Pfam" id="PF00905"/>
    </source>
</evidence>
<sequence length="696" mass="77647">MVKKISKEALKEKRNALNRVISNRILILAFAILSVFGIILGRLIYLQAISHDEYMAKQDDYTSIRQYTQPPRGQIYDRNGNVLAKTVVSHNIVYTAPNNLSSEDYLLYADRVNTVFDVSSEDFSDQDLKEAYITYTRFLDQSDPKYQGLDLLTEKELEDYKSGAWGSNTNAKLYSIQMKAITDDILKEVDEKELRTYAIYNRMMANASTGQESTILEDVADPDVAYLVEHKTEFPGFDVNFGGWKREYPYGESLSDVLGTVSTSTEGLPDSSSDYYRSKGYQFNAQVGKSGLEYQYNDILAGTEEIAKITYDSNGLAHKEIIQEARKGNDIYLSIDIDVQTKMDETVKTVLEQNAGTTNRENFYSLYMNMMDPNTGDMIALSGYQMDPETRQMTYFASGNYLTLANPGSCVKGATVYMGESEGVMQPGEYINDTVMNIGGEEFGSFSNHGVVNDIQALSVSSNVYMFHIAIRLGGDTYKEGEPLNIPNVTGSLDLMRHYYSMFGLGNETGLDVPEETPAYIGVNDSPGMLLNYAIGQFDMYSPMQMLQYVSTIAADGKMYKPHLMTHAMEVNSDQVFDVQEPQLKNTLPEENQAILDRVQEGFKACVDDGNCFEGLQNQPYSMAAKTGTAEVEEWTTANIVGYGPYEDPSVAFACIAPTSSVNNQSVSPNICATQVVGPVLQTYFEKYPQEDAAQQ</sequence>
<feature type="domain" description="Penicillin-binding protein dimerisation" evidence="13">
    <location>
        <begin position="68"/>
        <end position="317"/>
    </location>
</feature>
<keyword evidence="5 11" id="KW-0812">Transmembrane</keyword>
<keyword evidence="4" id="KW-1003">Cell membrane</keyword>
<accession>A0A1U7NER1</accession>
<dbReference type="InterPro" id="IPR001460">
    <property type="entry name" value="PCN-bd_Tpept"/>
</dbReference>
<feature type="domain" description="Penicillin-binding protein transpeptidase" evidence="12">
    <location>
        <begin position="370"/>
        <end position="670"/>
    </location>
</feature>
<dbReference type="SUPFAM" id="SSF56601">
    <property type="entry name" value="beta-lactamase/transpeptidase-like"/>
    <property type="match status" value="1"/>
</dbReference>
<evidence type="ECO:0000256" key="3">
    <source>
        <dbReference type="ARBA" id="ARBA00007171"/>
    </source>
</evidence>
<comment type="similarity">
    <text evidence="3">Belongs to the transpeptidase family.</text>
</comment>
<keyword evidence="15" id="KW-1185">Reference proteome</keyword>
<evidence type="ECO:0000256" key="11">
    <source>
        <dbReference type="SAM" id="Phobius"/>
    </source>
</evidence>
<proteinExistence type="inferred from homology"/>
<evidence type="ECO:0000256" key="4">
    <source>
        <dbReference type="ARBA" id="ARBA00022475"/>
    </source>
</evidence>
<dbReference type="Pfam" id="PF03717">
    <property type="entry name" value="PBP_dimer"/>
    <property type="match status" value="1"/>
</dbReference>
<reference evidence="14 15" key="1">
    <citation type="submission" date="2016-11" db="EMBL/GenBank/DDBJ databases">
        <title>Description of two novel members of the family Erysipelotrichaceae: Ileibacterium lipovorans gen. nov., sp. nov. and Dubosiella newyorkensis, gen. nov., sp. nov.</title>
        <authorList>
            <person name="Cox L.M."/>
            <person name="Sohn J."/>
            <person name="Tyrrell K.L."/>
            <person name="Citron D.M."/>
            <person name="Lawson P.A."/>
            <person name="Patel N.B."/>
            <person name="Iizumi T."/>
            <person name="Perez-Perez G.I."/>
            <person name="Goldstein E.J."/>
            <person name="Blaser M.J."/>
        </authorList>
    </citation>
    <scope>NUCLEOTIDE SEQUENCE [LARGE SCALE GENOMIC DNA]</scope>
    <source>
        <strain evidence="14 15">NYU-BL-A3</strain>
    </source>
</reference>
<dbReference type="GO" id="GO:0005886">
    <property type="term" value="C:plasma membrane"/>
    <property type="evidence" value="ECO:0007669"/>
    <property type="project" value="UniProtKB-SubCell"/>
</dbReference>
<evidence type="ECO:0000256" key="5">
    <source>
        <dbReference type="ARBA" id="ARBA00022692"/>
    </source>
</evidence>
<keyword evidence="8 11" id="KW-1133">Transmembrane helix</keyword>
<dbReference type="InterPro" id="IPR012338">
    <property type="entry name" value="Beta-lactam/transpept-like"/>
</dbReference>
<dbReference type="GO" id="GO:0071972">
    <property type="term" value="F:peptidoglycan L,D-transpeptidase activity"/>
    <property type="evidence" value="ECO:0007669"/>
    <property type="project" value="TreeGrafter"/>
</dbReference>
<evidence type="ECO:0000256" key="6">
    <source>
        <dbReference type="ARBA" id="ARBA00022960"/>
    </source>
</evidence>
<organism evidence="14 15">
    <name type="scientific">Ileibacterium valens</name>
    <dbReference type="NCBI Taxonomy" id="1862668"/>
    <lineage>
        <taxon>Bacteria</taxon>
        <taxon>Bacillati</taxon>
        <taxon>Bacillota</taxon>
        <taxon>Erysipelotrichia</taxon>
        <taxon>Erysipelotrichales</taxon>
        <taxon>Erysipelotrichaceae</taxon>
        <taxon>Ileibacterium</taxon>
    </lineage>
</organism>
<dbReference type="InterPro" id="IPR050515">
    <property type="entry name" value="Beta-lactam/transpept"/>
</dbReference>
<dbReference type="PANTHER" id="PTHR30627:SF2">
    <property type="entry name" value="PEPTIDOGLYCAN D,D-TRANSPEPTIDASE MRDA"/>
    <property type="match status" value="1"/>
</dbReference>
<comment type="subcellular location">
    <subcellularLocation>
        <location evidence="2">Cell membrane</location>
    </subcellularLocation>
    <subcellularLocation>
        <location evidence="1">Membrane</location>
        <topology evidence="1">Single-pass membrane protein</topology>
    </subcellularLocation>
</comment>
<evidence type="ECO:0000256" key="9">
    <source>
        <dbReference type="ARBA" id="ARBA00023136"/>
    </source>
</evidence>
<protein>
    <submittedName>
        <fullName evidence="14">Cell division protein FtsI</fullName>
    </submittedName>
</protein>
<evidence type="ECO:0000256" key="8">
    <source>
        <dbReference type="ARBA" id="ARBA00022989"/>
    </source>
</evidence>
<keyword evidence="14" id="KW-0131">Cell cycle</keyword>
<dbReference type="InterPro" id="IPR036138">
    <property type="entry name" value="PBP_dimer_sf"/>
</dbReference>
<keyword evidence="6" id="KW-0133">Cell shape</keyword>
<dbReference type="Gene3D" id="3.40.710.10">
    <property type="entry name" value="DD-peptidase/beta-lactamase superfamily"/>
    <property type="match status" value="1"/>
</dbReference>
<dbReference type="Gene3D" id="1.10.10.1230">
    <property type="entry name" value="Penicillin-binding protein, N-terminal non-catalytic domain, head sub-domain"/>
    <property type="match status" value="1"/>
</dbReference>
<dbReference type="PANTHER" id="PTHR30627">
    <property type="entry name" value="PEPTIDOGLYCAN D,D-TRANSPEPTIDASE"/>
    <property type="match status" value="1"/>
</dbReference>
<comment type="caution">
    <text evidence="14">The sequence shown here is derived from an EMBL/GenBank/DDBJ whole genome shotgun (WGS) entry which is preliminary data.</text>
</comment>
<keyword evidence="7" id="KW-0573">Peptidoglycan synthesis</keyword>
<dbReference type="SUPFAM" id="SSF56519">
    <property type="entry name" value="Penicillin binding protein dimerisation domain"/>
    <property type="match status" value="1"/>
</dbReference>
<dbReference type="GO" id="GO:0008360">
    <property type="term" value="P:regulation of cell shape"/>
    <property type="evidence" value="ECO:0007669"/>
    <property type="project" value="UniProtKB-KW"/>
</dbReference>
<evidence type="ECO:0000256" key="7">
    <source>
        <dbReference type="ARBA" id="ARBA00022984"/>
    </source>
</evidence>
<keyword evidence="9 11" id="KW-0472">Membrane</keyword>
<evidence type="ECO:0000256" key="1">
    <source>
        <dbReference type="ARBA" id="ARBA00004167"/>
    </source>
</evidence>
<dbReference type="Gene3D" id="3.90.1310.10">
    <property type="entry name" value="Penicillin-binding protein 2a (Domain 2)"/>
    <property type="match status" value="1"/>
</dbReference>
<gene>
    <name evidence="14" type="ORF">BO222_08670</name>
</gene>
<evidence type="ECO:0000313" key="14">
    <source>
        <dbReference type="EMBL" id="OLU38282.1"/>
    </source>
</evidence>
<keyword evidence="14" id="KW-0132">Cell division</keyword>
<dbReference type="AlphaFoldDB" id="A0A1U7NER1"/>
<dbReference type="Pfam" id="PF00905">
    <property type="entry name" value="Transpeptidase"/>
    <property type="match status" value="1"/>
</dbReference>
<evidence type="ECO:0000259" key="13">
    <source>
        <dbReference type="Pfam" id="PF03717"/>
    </source>
</evidence>